<feature type="region of interest" description="Disordered" evidence="12">
    <location>
        <begin position="232"/>
        <end position="251"/>
    </location>
</feature>
<feature type="compositionally biased region" description="Basic and acidic residues" evidence="12">
    <location>
        <begin position="436"/>
        <end position="448"/>
    </location>
</feature>
<evidence type="ECO:0000256" key="5">
    <source>
        <dbReference type="ARBA" id="ARBA00022618"/>
    </source>
</evidence>
<protein>
    <submittedName>
        <fullName evidence="13">Nucleolar and spindle associated protein 1</fullName>
    </submittedName>
</protein>
<gene>
    <name evidence="13" type="primary">NUSAP1</name>
</gene>
<dbReference type="PANTHER" id="PTHR15874:SF1">
    <property type="entry name" value="NUCLEOLAR AND SPINDLE-ASSOCIATED PROTEIN 1"/>
    <property type="match status" value="1"/>
</dbReference>
<dbReference type="OMA" id="PHVTMSG"/>
<dbReference type="Proteomes" id="UP000594220">
    <property type="component" value="Unplaced"/>
</dbReference>
<evidence type="ECO:0000256" key="12">
    <source>
        <dbReference type="SAM" id="MobiDB-lite"/>
    </source>
</evidence>
<evidence type="ECO:0000313" key="14">
    <source>
        <dbReference type="Proteomes" id="UP000594220"/>
    </source>
</evidence>
<evidence type="ECO:0000256" key="11">
    <source>
        <dbReference type="ARBA" id="ARBA00023306"/>
    </source>
</evidence>
<keyword evidence="14" id="KW-1185">Reference proteome</keyword>
<dbReference type="Ensembl" id="ENSCPRT00005031349.1">
    <property type="protein sequence ID" value="ENSCPRP00005026833.1"/>
    <property type="gene ID" value="ENSCPRG00005018593.1"/>
</dbReference>
<dbReference type="PANTHER" id="PTHR15874">
    <property type="entry name" value="NUCLEOLAR AND SPINDLE-ASSOCIATED PROTEIN 1"/>
    <property type="match status" value="1"/>
</dbReference>
<evidence type="ECO:0000256" key="7">
    <source>
        <dbReference type="ARBA" id="ARBA00022776"/>
    </source>
</evidence>
<dbReference type="GO" id="GO:0040001">
    <property type="term" value="P:establishment of mitotic spindle localization"/>
    <property type="evidence" value="ECO:0007669"/>
    <property type="project" value="Ensembl"/>
</dbReference>
<evidence type="ECO:0000256" key="1">
    <source>
        <dbReference type="ARBA" id="ARBA00004123"/>
    </source>
</evidence>
<evidence type="ECO:0000256" key="10">
    <source>
        <dbReference type="ARBA" id="ARBA00023242"/>
    </source>
</evidence>
<keyword evidence="10" id="KW-0539">Nucleus</keyword>
<feature type="compositionally biased region" description="Basic and acidic residues" evidence="12">
    <location>
        <begin position="112"/>
        <end position="121"/>
    </location>
</feature>
<proteinExistence type="inferred from homology"/>
<keyword evidence="6" id="KW-0493">Microtubule</keyword>
<organism evidence="13 14">
    <name type="scientific">Crocodylus porosus</name>
    <name type="common">Saltwater crocodile</name>
    <name type="synonym">Estuarine crocodile</name>
    <dbReference type="NCBI Taxonomy" id="8502"/>
    <lineage>
        <taxon>Eukaryota</taxon>
        <taxon>Metazoa</taxon>
        <taxon>Chordata</taxon>
        <taxon>Craniata</taxon>
        <taxon>Vertebrata</taxon>
        <taxon>Euteleostomi</taxon>
        <taxon>Archelosauria</taxon>
        <taxon>Archosauria</taxon>
        <taxon>Crocodylia</taxon>
        <taxon>Longirostres</taxon>
        <taxon>Crocodylidae</taxon>
        <taxon>Crocodylus</taxon>
    </lineage>
</organism>
<keyword evidence="11" id="KW-0131">Cell cycle</keyword>
<dbReference type="GO" id="GO:0008017">
    <property type="term" value="F:microtubule binding"/>
    <property type="evidence" value="ECO:0007669"/>
    <property type="project" value="Ensembl"/>
</dbReference>
<dbReference type="AlphaFoldDB" id="A0A7M4FL63"/>
<dbReference type="Pfam" id="PF16006">
    <property type="entry name" value="NUSAP"/>
    <property type="match status" value="1"/>
</dbReference>
<dbReference type="GO" id="GO:0045840">
    <property type="term" value="P:positive regulation of mitotic nuclear division"/>
    <property type="evidence" value="ECO:0007669"/>
    <property type="project" value="Ensembl"/>
</dbReference>
<dbReference type="GO" id="GO:0072686">
    <property type="term" value="C:mitotic spindle"/>
    <property type="evidence" value="ECO:0007669"/>
    <property type="project" value="Ensembl"/>
</dbReference>
<keyword evidence="4" id="KW-0963">Cytoplasm</keyword>
<sequence length="465" mass="52205">MRGAGFIQCGPDRLAAIMEPLSLRPLQSLKYCELQQVAKAAGLRANLKADKLLKALKQHFHETNEEDGSKDSTDTEFNSQEEVSFVTERRGKWRKTATRKKVSKENANTNTENREFSVEEELARTPVSKNVSDMKENETPPGKADMGRKILQNEVSGGQIPLHVSRLSKSGKKGMKSVTPNFKKLHEAHFKKMESIDDYIERKNKLLENLGSSINEVKVLANKFNHQKAFEKGTPHCSTKTGSSGRKFLFSPRPQKGRFSATCTPGNLQYSPCNSLSTASRSVLSRKSSCNHSVLSTKKMNVRFSGSTKDNEHKRSLAKTPSRKCPDLEICTPDSKKKSKPIISSRGTTNLELAESKTKAAAITPFKFAAQTLEPTSGKKPTFDLQASLSRPLGYQPHKGRLKPWGETKETSTLNKSVKKSLSSLKKNYKQPPLQTREERREKHEQERKQKKTQMLRTRRGLTMA</sequence>
<dbReference type="InterPro" id="IPR026756">
    <property type="entry name" value="NuSAP"/>
</dbReference>
<feature type="region of interest" description="Disordered" evidence="12">
    <location>
        <begin position="62"/>
        <end position="121"/>
    </location>
</feature>
<feature type="region of interest" description="Disordered" evidence="12">
    <location>
        <begin position="373"/>
        <end position="465"/>
    </location>
</feature>
<evidence type="ECO:0000256" key="6">
    <source>
        <dbReference type="ARBA" id="ARBA00022701"/>
    </source>
</evidence>
<dbReference type="GO" id="GO:0007076">
    <property type="term" value="P:mitotic chromosome condensation"/>
    <property type="evidence" value="ECO:0007669"/>
    <property type="project" value="Ensembl"/>
</dbReference>
<keyword evidence="9" id="KW-0206">Cytoskeleton</keyword>
<evidence type="ECO:0000256" key="3">
    <source>
        <dbReference type="ARBA" id="ARBA00009702"/>
    </source>
</evidence>
<evidence type="ECO:0000256" key="4">
    <source>
        <dbReference type="ARBA" id="ARBA00022490"/>
    </source>
</evidence>
<keyword evidence="8" id="KW-0238">DNA-binding</keyword>
<accession>A0A7M4FL63</accession>
<name>A0A7M4FL63_CROPO</name>
<evidence type="ECO:0000256" key="9">
    <source>
        <dbReference type="ARBA" id="ARBA00023212"/>
    </source>
</evidence>
<dbReference type="GO" id="GO:0003677">
    <property type="term" value="F:DNA binding"/>
    <property type="evidence" value="ECO:0007669"/>
    <property type="project" value="UniProtKB-KW"/>
</dbReference>
<dbReference type="GeneTree" id="ENSGT00390000006370"/>
<comment type="subcellular location">
    <subcellularLocation>
        <location evidence="2">Cytoplasm</location>
        <location evidence="2">Cytoskeleton</location>
        <location evidence="2">Spindle</location>
    </subcellularLocation>
    <subcellularLocation>
        <location evidence="1">Nucleus</location>
    </subcellularLocation>
</comment>
<dbReference type="GO" id="GO:0000281">
    <property type="term" value="P:mitotic cytokinesis"/>
    <property type="evidence" value="ECO:0007669"/>
    <property type="project" value="Ensembl"/>
</dbReference>
<comment type="similarity">
    <text evidence="3">Belongs to the NUSAP family.</text>
</comment>
<evidence type="ECO:0000256" key="8">
    <source>
        <dbReference type="ARBA" id="ARBA00023125"/>
    </source>
</evidence>
<feature type="compositionally biased region" description="Basic residues" evidence="12">
    <location>
        <begin position="449"/>
        <end position="465"/>
    </location>
</feature>
<evidence type="ECO:0000256" key="2">
    <source>
        <dbReference type="ARBA" id="ARBA00004186"/>
    </source>
</evidence>
<keyword evidence="5" id="KW-0132">Cell division</keyword>
<feature type="compositionally biased region" description="Low complexity" evidence="12">
    <location>
        <begin position="411"/>
        <end position="426"/>
    </location>
</feature>
<feature type="compositionally biased region" description="Basic and acidic residues" evidence="12">
    <location>
        <begin position="62"/>
        <end position="73"/>
    </location>
</feature>
<reference evidence="13" key="2">
    <citation type="submission" date="2025-09" db="UniProtKB">
        <authorList>
            <consortium name="Ensembl"/>
        </authorList>
    </citation>
    <scope>IDENTIFICATION</scope>
</reference>
<feature type="compositionally biased region" description="Basic residues" evidence="12">
    <location>
        <begin position="91"/>
        <end position="102"/>
    </location>
</feature>
<dbReference type="GO" id="GO:0005874">
    <property type="term" value="C:microtubule"/>
    <property type="evidence" value="ECO:0007669"/>
    <property type="project" value="UniProtKB-KW"/>
</dbReference>
<reference evidence="13" key="1">
    <citation type="submission" date="2025-08" db="UniProtKB">
        <authorList>
            <consortium name="Ensembl"/>
        </authorList>
    </citation>
    <scope>IDENTIFICATION</scope>
</reference>
<dbReference type="GO" id="GO:0005730">
    <property type="term" value="C:nucleolus"/>
    <property type="evidence" value="ECO:0007669"/>
    <property type="project" value="Ensembl"/>
</dbReference>
<keyword evidence="7" id="KW-0498">Mitosis</keyword>
<evidence type="ECO:0000313" key="13">
    <source>
        <dbReference type="Ensembl" id="ENSCPRP00005026833.1"/>
    </source>
</evidence>